<evidence type="ECO:0000313" key="2">
    <source>
        <dbReference type="EMBL" id="KMV18867.1"/>
    </source>
</evidence>
<sequence length="119" mass="13221">MAAATNVVDPRSSDAGFGHRCRLGGQHEARKDRGRADPGHHQTAILADVYHRTRWRHPASTGDGRFTVPTCGQPGGFTCRVDATNLHAHRAEAADAQHQNRHQRRERERCLDGDRTPVI</sequence>
<dbReference type="AlphaFoldDB" id="A0A0J8UD19"/>
<feature type="region of interest" description="Disordered" evidence="1">
    <location>
        <begin position="1"/>
        <end position="40"/>
    </location>
</feature>
<reference evidence="2 3" key="1">
    <citation type="submission" date="2015-06" db="EMBL/GenBank/DDBJ databases">
        <title>Genome sequence of Mycobacterium conceptionense strain MLE.</title>
        <authorList>
            <person name="Greninger A.L."/>
            <person name="Cunningham G."/>
            <person name="Chiu C.Y."/>
            <person name="Miller S."/>
        </authorList>
    </citation>
    <scope>NUCLEOTIDE SEQUENCE [LARGE SCALE GENOMIC DNA]</scope>
    <source>
        <strain evidence="2 3">MLE</strain>
    </source>
</reference>
<name>A0A0J8UD19_9MYCO</name>
<organism evidence="2 3">
    <name type="scientific">Mycolicibacterium conceptionense</name>
    <dbReference type="NCBI Taxonomy" id="451644"/>
    <lineage>
        <taxon>Bacteria</taxon>
        <taxon>Bacillati</taxon>
        <taxon>Actinomycetota</taxon>
        <taxon>Actinomycetes</taxon>
        <taxon>Mycobacteriales</taxon>
        <taxon>Mycobacteriaceae</taxon>
        <taxon>Mycolicibacterium</taxon>
    </lineage>
</organism>
<evidence type="ECO:0000313" key="3">
    <source>
        <dbReference type="Proteomes" id="UP000037594"/>
    </source>
</evidence>
<feature type="region of interest" description="Disordered" evidence="1">
    <location>
        <begin position="90"/>
        <end position="119"/>
    </location>
</feature>
<evidence type="ECO:0000256" key="1">
    <source>
        <dbReference type="SAM" id="MobiDB-lite"/>
    </source>
</evidence>
<protein>
    <submittedName>
        <fullName evidence="2">Uncharacterized protein</fullName>
    </submittedName>
</protein>
<dbReference type="EMBL" id="LFOD01000005">
    <property type="protein sequence ID" value="KMV18867.1"/>
    <property type="molecule type" value="Genomic_DNA"/>
</dbReference>
<accession>A0A0J8UD19</accession>
<comment type="caution">
    <text evidence="2">The sequence shown here is derived from an EMBL/GenBank/DDBJ whole genome shotgun (WGS) entry which is preliminary data.</text>
</comment>
<feature type="compositionally biased region" description="Basic and acidic residues" evidence="1">
    <location>
        <begin position="25"/>
        <end position="40"/>
    </location>
</feature>
<proteinExistence type="predicted"/>
<feature type="compositionally biased region" description="Basic and acidic residues" evidence="1">
    <location>
        <begin position="105"/>
        <end position="119"/>
    </location>
</feature>
<dbReference type="Proteomes" id="UP000037594">
    <property type="component" value="Unassembled WGS sequence"/>
</dbReference>
<gene>
    <name evidence="2" type="ORF">ACT17_08190</name>
</gene>